<organism evidence="1 2">
    <name type="scientific">Asbolus verrucosus</name>
    <name type="common">Desert ironclad beetle</name>
    <dbReference type="NCBI Taxonomy" id="1661398"/>
    <lineage>
        <taxon>Eukaryota</taxon>
        <taxon>Metazoa</taxon>
        <taxon>Ecdysozoa</taxon>
        <taxon>Arthropoda</taxon>
        <taxon>Hexapoda</taxon>
        <taxon>Insecta</taxon>
        <taxon>Pterygota</taxon>
        <taxon>Neoptera</taxon>
        <taxon>Endopterygota</taxon>
        <taxon>Coleoptera</taxon>
        <taxon>Polyphaga</taxon>
        <taxon>Cucujiformia</taxon>
        <taxon>Tenebrionidae</taxon>
        <taxon>Pimeliinae</taxon>
        <taxon>Asbolus</taxon>
    </lineage>
</organism>
<accession>A0A482W3D9</accession>
<proteinExistence type="predicted"/>
<sequence length="97" mass="10909">MFKRPLPLRHLISDEANQAIGMLQLGLRQLEAVDTVQNVCRRCGQGRRKCITARDDRFLTLNARGNPNTAATSLLRKVHNASEARPSIKQLEIGFIK</sequence>
<reference evidence="1 2" key="1">
    <citation type="submission" date="2017-03" db="EMBL/GenBank/DDBJ databases">
        <title>Genome of the blue death feigning beetle - Asbolus verrucosus.</title>
        <authorList>
            <person name="Rider S.D."/>
        </authorList>
    </citation>
    <scope>NUCLEOTIDE SEQUENCE [LARGE SCALE GENOMIC DNA]</scope>
    <source>
        <strain evidence="1">Butters</strain>
        <tissue evidence="1">Head and leg muscle</tissue>
    </source>
</reference>
<comment type="caution">
    <text evidence="1">The sequence shown here is derived from an EMBL/GenBank/DDBJ whole genome shotgun (WGS) entry which is preliminary data.</text>
</comment>
<dbReference type="AlphaFoldDB" id="A0A482W3D9"/>
<gene>
    <name evidence="1" type="ORF">BDFB_012745</name>
</gene>
<evidence type="ECO:0000313" key="1">
    <source>
        <dbReference type="EMBL" id="RZC39455.1"/>
    </source>
</evidence>
<dbReference type="Proteomes" id="UP000292052">
    <property type="component" value="Unassembled WGS sequence"/>
</dbReference>
<dbReference type="EMBL" id="QDEB01034315">
    <property type="protein sequence ID" value="RZC39455.1"/>
    <property type="molecule type" value="Genomic_DNA"/>
</dbReference>
<evidence type="ECO:0000313" key="2">
    <source>
        <dbReference type="Proteomes" id="UP000292052"/>
    </source>
</evidence>
<name>A0A482W3D9_ASBVE</name>
<protein>
    <submittedName>
        <fullName evidence="1">Uncharacterized protein</fullName>
    </submittedName>
</protein>
<keyword evidence="2" id="KW-1185">Reference proteome</keyword>